<evidence type="ECO:0000313" key="9">
    <source>
        <dbReference type="Proteomes" id="UP000308549"/>
    </source>
</evidence>
<comment type="similarity">
    <text evidence="2">Belongs to the ORC6 family.</text>
</comment>
<sequence length="276" mass="29655">MPHPVELALQTLLPTLSPLPSPLIALSHALLAQSRSRAASLKPDEEIARTFACCHIACERLGKRYGLEISGSGVAPVGPRVYAKLKVFLGMVLRTPGRSGGEKAEMTMAVGQGKRGAATKTLGAGTSPGKNVVRTPTSGRKRKMQDVEASVVQAEGSAAAEVGAEEDGRHAGTSLEPRTQDDNANSDHDNCDDEDEPFSPVSRPAKTPLRRREKHACRRVEGPENPGPSGLLPGLGTMFQPAVDWLGEERRERHRLWEKAVFREIGALESKMSMVA</sequence>
<organism evidence="8 9">
    <name type="scientific">Salinomyces thailandicus</name>
    <dbReference type="NCBI Taxonomy" id="706561"/>
    <lineage>
        <taxon>Eukaryota</taxon>
        <taxon>Fungi</taxon>
        <taxon>Dikarya</taxon>
        <taxon>Ascomycota</taxon>
        <taxon>Pezizomycotina</taxon>
        <taxon>Dothideomycetes</taxon>
        <taxon>Dothideomycetidae</taxon>
        <taxon>Mycosphaerellales</taxon>
        <taxon>Teratosphaeriaceae</taxon>
        <taxon>Salinomyces</taxon>
    </lineage>
</organism>
<dbReference type="GO" id="GO:0006260">
    <property type="term" value="P:DNA replication"/>
    <property type="evidence" value="ECO:0007669"/>
    <property type="project" value="UniProtKB-KW"/>
</dbReference>
<feature type="compositionally biased region" description="Basic residues" evidence="6">
    <location>
        <begin position="208"/>
        <end position="217"/>
    </location>
</feature>
<dbReference type="InterPro" id="IPR008721">
    <property type="entry name" value="ORC6_cyclin_first"/>
</dbReference>
<dbReference type="OrthoDB" id="5367324at2759"/>
<keyword evidence="9" id="KW-1185">Reference proteome</keyword>
<evidence type="ECO:0000259" key="7">
    <source>
        <dbReference type="Pfam" id="PF05460"/>
    </source>
</evidence>
<comment type="caution">
    <text evidence="8">The sequence shown here is derived from an EMBL/GenBank/DDBJ whole genome shotgun (WGS) entry which is preliminary data.</text>
</comment>
<evidence type="ECO:0000256" key="5">
    <source>
        <dbReference type="ARBA" id="ARBA00023242"/>
    </source>
</evidence>
<protein>
    <recommendedName>
        <fullName evidence="7">ORC6 first cyclin-like domain-containing protein</fullName>
    </recommendedName>
</protein>
<evidence type="ECO:0000256" key="4">
    <source>
        <dbReference type="ARBA" id="ARBA00023125"/>
    </source>
</evidence>
<evidence type="ECO:0000256" key="6">
    <source>
        <dbReference type="SAM" id="MobiDB-lite"/>
    </source>
</evidence>
<keyword evidence="4" id="KW-0238">DNA-binding</keyword>
<evidence type="ECO:0000313" key="8">
    <source>
        <dbReference type="EMBL" id="TKA31116.1"/>
    </source>
</evidence>
<evidence type="ECO:0000256" key="1">
    <source>
        <dbReference type="ARBA" id="ARBA00004123"/>
    </source>
</evidence>
<feature type="compositionally biased region" description="Basic and acidic residues" evidence="6">
    <location>
        <begin position="178"/>
        <end position="189"/>
    </location>
</feature>
<dbReference type="AlphaFoldDB" id="A0A4U0U9I5"/>
<accession>A0A4U0U9I5</accession>
<feature type="domain" description="ORC6 first cyclin-like" evidence="7">
    <location>
        <begin position="9"/>
        <end position="90"/>
    </location>
</feature>
<dbReference type="EMBL" id="NAJL01000009">
    <property type="protein sequence ID" value="TKA31116.1"/>
    <property type="molecule type" value="Genomic_DNA"/>
</dbReference>
<keyword evidence="5" id="KW-0539">Nucleus</keyword>
<dbReference type="GO" id="GO:0005664">
    <property type="term" value="C:nuclear origin of replication recognition complex"/>
    <property type="evidence" value="ECO:0007669"/>
    <property type="project" value="InterPro"/>
</dbReference>
<keyword evidence="3" id="KW-0235">DNA replication</keyword>
<comment type="subcellular location">
    <subcellularLocation>
        <location evidence="1">Nucleus</location>
    </subcellularLocation>
</comment>
<evidence type="ECO:0000256" key="3">
    <source>
        <dbReference type="ARBA" id="ARBA00022705"/>
    </source>
</evidence>
<gene>
    <name evidence="8" type="ORF">B0A50_02085</name>
</gene>
<proteinExistence type="inferred from homology"/>
<dbReference type="Pfam" id="PF05460">
    <property type="entry name" value="ORC6"/>
    <property type="match status" value="1"/>
</dbReference>
<evidence type="ECO:0000256" key="2">
    <source>
        <dbReference type="ARBA" id="ARBA00010840"/>
    </source>
</evidence>
<feature type="compositionally biased region" description="Low complexity" evidence="6">
    <location>
        <begin position="223"/>
        <end position="235"/>
    </location>
</feature>
<reference evidence="8 9" key="1">
    <citation type="submission" date="2017-03" db="EMBL/GenBank/DDBJ databases">
        <title>Genomes of endolithic fungi from Antarctica.</title>
        <authorList>
            <person name="Coleine C."/>
            <person name="Masonjones S."/>
            <person name="Stajich J.E."/>
        </authorList>
    </citation>
    <scope>NUCLEOTIDE SEQUENCE [LARGE SCALE GENOMIC DNA]</scope>
    <source>
        <strain evidence="8 9">CCFEE 6315</strain>
    </source>
</reference>
<feature type="region of interest" description="Disordered" evidence="6">
    <location>
        <begin position="112"/>
        <end position="235"/>
    </location>
</feature>
<dbReference type="GO" id="GO:0003677">
    <property type="term" value="F:DNA binding"/>
    <property type="evidence" value="ECO:0007669"/>
    <property type="project" value="UniProtKB-KW"/>
</dbReference>
<feature type="compositionally biased region" description="Low complexity" evidence="6">
    <location>
        <begin position="147"/>
        <end position="162"/>
    </location>
</feature>
<dbReference type="Proteomes" id="UP000308549">
    <property type="component" value="Unassembled WGS sequence"/>
</dbReference>
<name>A0A4U0U9I5_9PEZI</name>